<gene>
    <name evidence="4" type="ORF">UT27_C0006G0013</name>
</gene>
<proteinExistence type="predicted"/>
<keyword evidence="3" id="KW-1133">Transmembrane helix</keyword>
<evidence type="ECO:0008006" key="6">
    <source>
        <dbReference type="Google" id="ProtNLM"/>
    </source>
</evidence>
<keyword evidence="3" id="KW-0472">Membrane</keyword>
<dbReference type="Pfam" id="PF10518">
    <property type="entry name" value="TAT_signal"/>
    <property type="match status" value="1"/>
</dbReference>
<organism evidence="4 5">
    <name type="scientific">Candidatus Nomurabacteria bacterium GW2011_GWD2_39_12</name>
    <dbReference type="NCBI Taxonomy" id="1618759"/>
    <lineage>
        <taxon>Bacteria</taxon>
        <taxon>Candidatus Nomuraibacteriota</taxon>
    </lineage>
</organism>
<dbReference type="PROSITE" id="PS51318">
    <property type="entry name" value="TAT"/>
    <property type="match status" value="1"/>
</dbReference>
<dbReference type="EMBL" id="LBWE01000006">
    <property type="protein sequence ID" value="KKR01701.1"/>
    <property type="molecule type" value="Genomic_DNA"/>
</dbReference>
<evidence type="ECO:0000256" key="3">
    <source>
        <dbReference type="SAM" id="Phobius"/>
    </source>
</evidence>
<protein>
    <recommendedName>
        <fullName evidence="6">Twin-arginine translocation signal domain-containing protein</fullName>
    </recommendedName>
</protein>
<feature type="transmembrane region" description="Helical" evidence="3">
    <location>
        <begin position="25"/>
        <end position="45"/>
    </location>
</feature>
<dbReference type="InterPro" id="IPR019546">
    <property type="entry name" value="TAT_signal_bac_arc"/>
</dbReference>
<evidence type="ECO:0000256" key="1">
    <source>
        <dbReference type="SAM" id="Coils"/>
    </source>
</evidence>
<keyword evidence="3" id="KW-0812">Transmembrane</keyword>
<feature type="region of interest" description="Disordered" evidence="2">
    <location>
        <begin position="1"/>
        <end position="21"/>
    </location>
</feature>
<reference evidence="4 5" key="1">
    <citation type="journal article" date="2015" name="Nature">
        <title>rRNA introns, odd ribosomes, and small enigmatic genomes across a large radiation of phyla.</title>
        <authorList>
            <person name="Brown C.T."/>
            <person name="Hug L.A."/>
            <person name="Thomas B.C."/>
            <person name="Sharon I."/>
            <person name="Castelle C.J."/>
            <person name="Singh A."/>
            <person name="Wilkins M.J."/>
            <person name="Williams K.H."/>
            <person name="Banfield J.F."/>
        </authorList>
    </citation>
    <scope>NUCLEOTIDE SEQUENCE [LARGE SCALE GENOMIC DNA]</scope>
</reference>
<dbReference type="AlphaFoldDB" id="A0A837HN20"/>
<evidence type="ECO:0000313" key="4">
    <source>
        <dbReference type="EMBL" id="KKR01701.1"/>
    </source>
</evidence>
<evidence type="ECO:0000313" key="5">
    <source>
        <dbReference type="Proteomes" id="UP000033998"/>
    </source>
</evidence>
<comment type="caution">
    <text evidence="4">The sequence shown here is derived from an EMBL/GenBank/DDBJ whole genome shotgun (WGS) entry which is preliminary data.</text>
</comment>
<dbReference type="Proteomes" id="UP000033998">
    <property type="component" value="Unassembled WGS sequence"/>
</dbReference>
<dbReference type="NCBIfam" id="TIGR01409">
    <property type="entry name" value="TAT_signal_seq"/>
    <property type="match status" value="1"/>
</dbReference>
<keyword evidence="1" id="KW-0175">Coiled coil</keyword>
<accession>A0A837HN20</accession>
<sequence length="232" mass="27117">MHSREEFQKIARSRVKEDKPSRRNFLKMGAAATVAAGALVAFPLLKRFSDNKLVERSKETSSGIEKFETSILEEIIKEANESLGEFENKVQESQKDMQDLIKEMDDFEAGLPEYPRNPREVDSYEQTRRNVIFEKTIQKEIFLQFQNKLTELMDSIVILLSDKELDTQGLLQKWESGEYLEKKTRIEKIMKSFSEQYQETDKRFDALINKVEEGIKKGREKLENKKRPVNIA</sequence>
<feature type="coiled-coil region" evidence="1">
    <location>
        <begin position="76"/>
        <end position="110"/>
    </location>
</feature>
<name>A0A837HN20_9BACT</name>
<evidence type="ECO:0000256" key="2">
    <source>
        <dbReference type="SAM" id="MobiDB-lite"/>
    </source>
</evidence>
<dbReference type="InterPro" id="IPR006311">
    <property type="entry name" value="TAT_signal"/>
</dbReference>